<sequence>MSSIASPSSQVHYPDFKIYRRYKDKFEDDWDGDIFLDKTKDGKFHEAAPPYIILVQGPPNVGKSLLIKSLVKHFTGKEHMGDIQGPITIITEYKTRLQFVECADDINAMIDASKYADLVLLMVDANYGFEAETFEFLNLLQAHGFSKIMGVFTHLDELQDETALNKIKQLHNQFQTEICHPATVSYLFGLGDRELYKEYNVQQLAECISMIFMTRFIPLSWKAAHPYVLVDCFEDVTPLEKVQEDANCNRNLSLYGYLRGCNIKSGAKVHIAGVGDFRLAGVRSTTDPFPLFPGMEKDNDFVELTHLKNKSFRTGTYLRLEVHDVPFQMVESFDPCHPILVGGISSEEDAVGLMQARLKRHKWHMKLLESGEPVTVSAGWRRYQTKPIYAREISNGQHKILEFNPEHDHCLAMLRGPVAPPSTRIAVVQSKKEVFRIAAKAVVLDPKHDLKIMKESEKKGKPHRVLKRRTALIKFNPKYNDVAKFKGAPIRTRSGIWGEVNKVIERKGKGFARCTFEKGIRKSDVVIMPVLCQAEVPPFDPLLATLKPCDSTTPVKKDSLKKEDPAQRQLRLEQRRGVEITDEEPSSYPCTSRFMLTGNIKYNYRSRNKLKETVVIMSAEKRAQLVEKQLREEQEKAKEKFFGRRELVMYD</sequence>
<evidence type="ECO:0000256" key="3">
    <source>
        <dbReference type="ARBA" id="ARBA00023242"/>
    </source>
</evidence>
<reference evidence="5 6" key="1">
    <citation type="journal article" date="2018" name="Science">
        <title>The opium poppy genome and morphinan production.</title>
        <authorList>
            <person name="Guo L."/>
            <person name="Winzer T."/>
            <person name="Yang X."/>
            <person name="Li Y."/>
            <person name="Ning Z."/>
            <person name="He Z."/>
            <person name="Teodor R."/>
            <person name="Lu Y."/>
            <person name="Bowser T.A."/>
            <person name="Graham I.A."/>
            <person name="Ye K."/>
        </authorList>
    </citation>
    <scope>NUCLEOTIDE SEQUENCE [LARGE SCALE GENOMIC DNA]</scope>
    <source>
        <strain evidence="6">cv. HN1</strain>
        <tissue evidence="5">Leaves</tissue>
    </source>
</reference>
<feature type="domain" description="Bms1-type G" evidence="4">
    <location>
        <begin position="48"/>
        <end position="214"/>
    </location>
</feature>
<evidence type="ECO:0000313" key="5">
    <source>
        <dbReference type="EMBL" id="RZC60018.1"/>
    </source>
</evidence>
<dbReference type="PANTHER" id="PTHR12858">
    <property type="entry name" value="RIBOSOME BIOGENESIS PROTEIN"/>
    <property type="match status" value="1"/>
</dbReference>
<dbReference type="Pfam" id="PF04950">
    <property type="entry name" value="RIBIOP_C"/>
    <property type="match status" value="1"/>
</dbReference>
<proteinExistence type="predicted"/>
<dbReference type="GO" id="GO:0005525">
    <property type="term" value="F:GTP binding"/>
    <property type="evidence" value="ECO:0007669"/>
    <property type="project" value="TreeGrafter"/>
</dbReference>
<dbReference type="GO" id="GO:0000462">
    <property type="term" value="P:maturation of SSU-rRNA from tricistronic rRNA transcript (SSU-rRNA, 5.8S rRNA, LSU-rRNA)"/>
    <property type="evidence" value="ECO:0007669"/>
    <property type="project" value="TreeGrafter"/>
</dbReference>
<dbReference type="Pfam" id="PF08142">
    <property type="entry name" value="AARP2CN"/>
    <property type="match status" value="1"/>
</dbReference>
<dbReference type="InterPro" id="IPR027417">
    <property type="entry name" value="P-loop_NTPase"/>
</dbReference>
<dbReference type="PANTHER" id="PTHR12858:SF2">
    <property type="entry name" value="RIBOSOME BIOGENESIS PROTEIN BMS1 HOMOLOG"/>
    <property type="match status" value="1"/>
</dbReference>
<dbReference type="GO" id="GO:0000479">
    <property type="term" value="P:endonucleolytic cleavage of tricistronic rRNA transcript (SSU-rRNA, 5.8S rRNA, LSU-rRNA)"/>
    <property type="evidence" value="ECO:0007669"/>
    <property type="project" value="TreeGrafter"/>
</dbReference>
<keyword evidence="6" id="KW-1185">Reference proteome</keyword>
<dbReference type="Gene3D" id="3.40.50.300">
    <property type="entry name" value="P-loop containing nucleotide triphosphate hydrolases"/>
    <property type="match status" value="1"/>
</dbReference>
<protein>
    <recommendedName>
        <fullName evidence="4">Bms1-type G domain-containing protein</fullName>
    </recommendedName>
</protein>
<dbReference type="SMART" id="SM00785">
    <property type="entry name" value="AARP2CN"/>
    <property type="match status" value="1"/>
</dbReference>
<evidence type="ECO:0000256" key="1">
    <source>
        <dbReference type="ARBA" id="ARBA00004604"/>
    </source>
</evidence>
<evidence type="ECO:0000313" key="6">
    <source>
        <dbReference type="Proteomes" id="UP000316621"/>
    </source>
</evidence>
<keyword evidence="3" id="KW-0539">Nucleus</keyword>
<accession>A0A4Y7JJP5</accession>
<dbReference type="GO" id="GO:0003924">
    <property type="term" value="F:GTPase activity"/>
    <property type="evidence" value="ECO:0007669"/>
    <property type="project" value="TreeGrafter"/>
</dbReference>
<dbReference type="InterPro" id="IPR012948">
    <property type="entry name" value="AARP2CN"/>
</dbReference>
<dbReference type="InterPro" id="IPR030387">
    <property type="entry name" value="G_Bms1/Tsr1_dom"/>
</dbReference>
<evidence type="ECO:0000259" key="4">
    <source>
        <dbReference type="PROSITE" id="PS51714"/>
    </source>
</evidence>
<dbReference type="GO" id="GO:0030686">
    <property type="term" value="C:90S preribosome"/>
    <property type="evidence" value="ECO:0007669"/>
    <property type="project" value="TreeGrafter"/>
</dbReference>
<name>A0A4Y7JJP5_PAPSO</name>
<keyword evidence="2" id="KW-0690">Ribosome biogenesis</keyword>
<dbReference type="InterPro" id="IPR007034">
    <property type="entry name" value="BMS1_TSR1_C"/>
</dbReference>
<dbReference type="Pfam" id="PF22298">
    <property type="entry name" value="Tsr1_G-like"/>
    <property type="match status" value="1"/>
</dbReference>
<dbReference type="STRING" id="3469.A0A4Y7JJP5"/>
<dbReference type="SUPFAM" id="SSF52540">
    <property type="entry name" value="P-loop containing nucleoside triphosphate hydrolases"/>
    <property type="match status" value="1"/>
</dbReference>
<comment type="subcellular location">
    <subcellularLocation>
        <location evidence="1">Nucleus</location>
        <location evidence="1">Nucleolus</location>
    </subcellularLocation>
</comment>
<dbReference type="AlphaFoldDB" id="A0A4Y7JJP5"/>
<dbReference type="OrthoDB" id="1876754at2759"/>
<dbReference type="SMART" id="SM01362">
    <property type="entry name" value="DUF663"/>
    <property type="match status" value="1"/>
</dbReference>
<dbReference type="GO" id="GO:0005730">
    <property type="term" value="C:nucleolus"/>
    <property type="evidence" value="ECO:0007669"/>
    <property type="project" value="UniProtKB-SubCell"/>
</dbReference>
<dbReference type="Gramene" id="RZC60018">
    <property type="protein sequence ID" value="RZC60018"/>
    <property type="gene ID" value="C5167_021776"/>
</dbReference>
<dbReference type="GO" id="GO:0034511">
    <property type="term" value="F:U3 snoRNA binding"/>
    <property type="evidence" value="ECO:0007669"/>
    <property type="project" value="TreeGrafter"/>
</dbReference>
<evidence type="ECO:0000256" key="2">
    <source>
        <dbReference type="ARBA" id="ARBA00022517"/>
    </source>
</evidence>
<gene>
    <name evidence="5" type="ORF">C5167_021776</name>
</gene>
<dbReference type="EMBL" id="CM010719">
    <property type="protein sequence ID" value="RZC60018.1"/>
    <property type="molecule type" value="Genomic_DNA"/>
</dbReference>
<organism evidence="5 6">
    <name type="scientific">Papaver somniferum</name>
    <name type="common">Opium poppy</name>
    <dbReference type="NCBI Taxonomy" id="3469"/>
    <lineage>
        <taxon>Eukaryota</taxon>
        <taxon>Viridiplantae</taxon>
        <taxon>Streptophyta</taxon>
        <taxon>Embryophyta</taxon>
        <taxon>Tracheophyta</taxon>
        <taxon>Spermatophyta</taxon>
        <taxon>Magnoliopsida</taxon>
        <taxon>Ranunculales</taxon>
        <taxon>Papaveraceae</taxon>
        <taxon>Papaveroideae</taxon>
        <taxon>Papaver</taxon>
    </lineage>
</organism>
<dbReference type="InterPro" id="IPR039761">
    <property type="entry name" value="Bms1/Tsr1"/>
</dbReference>
<dbReference type="Proteomes" id="UP000316621">
    <property type="component" value="Chromosome 5"/>
</dbReference>
<dbReference type="PROSITE" id="PS51714">
    <property type="entry name" value="G_BMS1"/>
    <property type="match status" value="1"/>
</dbReference>